<evidence type="ECO:0000313" key="2">
    <source>
        <dbReference type="EMBL" id="KAJ1971523.1"/>
    </source>
</evidence>
<gene>
    <name evidence="2" type="ORF">H4R34_005716</name>
</gene>
<evidence type="ECO:0000313" key="3">
    <source>
        <dbReference type="Proteomes" id="UP001151582"/>
    </source>
</evidence>
<dbReference type="AlphaFoldDB" id="A0A9W8EAZ7"/>
<keyword evidence="1" id="KW-0732">Signal</keyword>
<dbReference type="EMBL" id="JANBQB010001341">
    <property type="protein sequence ID" value="KAJ1971523.1"/>
    <property type="molecule type" value="Genomic_DNA"/>
</dbReference>
<protein>
    <submittedName>
        <fullName evidence="2">Uncharacterized protein</fullName>
    </submittedName>
</protein>
<keyword evidence="3" id="KW-1185">Reference proteome</keyword>
<feature type="chain" id="PRO_5040875454" evidence="1">
    <location>
        <begin position="21"/>
        <end position="152"/>
    </location>
</feature>
<evidence type="ECO:0000256" key="1">
    <source>
        <dbReference type="SAM" id="SignalP"/>
    </source>
</evidence>
<accession>A0A9W8EAZ7</accession>
<comment type="caution">
    <text evidence="2">The sequence shown here is derived from an EMBL/GenBank/DDBJ whole genome shotgun (WGS) entry which is preliminary data.</text>
</comment>
<name>A0A9W8EAZ7_9FUNG</name>
<organism evidence="2 3">
    <name type="scientific">Dimargaris verticillata</name>
    <dbReference type="NCBI Taxonomy" id="2761393"/>
    <lineage>
        <taxon>Eukaryota</taxon>
        <taxon>Fungi</taxon>
        <taxon>Fungi incertae sedis</taxon>
        <taxon>Zoopagomycota</taxon>
        <taxon>Kickxellomycotina</taxon>
        <taxon>Dimargaritomycetes</taxon>
        <taxon>Dimargaritales</taxon>
        <taxon>Dimargaritaceae</taxon>
        <taxon>Dimargaris</taxon>
    </lineage>
</organism>
<feature type="signal peptide" evidence="1">
    <location>
        <begin position="1"/>
        <end position="20"/>
    </location>
</feature>
<sequence length="152" mass="16539">MKLALPGVVSLLVVCHAAHGSAIPLEETGTTDPNHYGTLPPSSNDAFASSPFGQTNSGHYNPYSSLVNTNPITSFNRNNPYLPENKVKDDPPLVPTLKITPPSNSNAIVRHDTVRSNISDDDDDDDNVHRIVTYSRNPQRGASFDDAMDHLF</sequence>
<dbReference type="Proteomes" id="UP001151582">
    <property type="component" value="Unassembled WGS sequence"/>
</dbReference>
<proteinExistence type="predicted"/>
<feature type="non-terminal residue" evidence="2">
    <location>
        <position position="152"/>
    </location>
</feature>
<reference evidence="2" key="1">
    <citation type="submission" date="2022-07" db="EMBL/GenBank/DDBJ databases">
        <title>Phylogenomic reconstructions and comparative analyses of Kickxellomycotina fungi.</title>
        <authorList>
            <person name="Reynolds N.K."/>
            <person name="Stajich J.E."/>
            <person name="Barry K."/>
            <person name="Grigoriev I.V."/>
            <person name="Crous P."/>
            <person name="Smith M.E."/>
        </authorList>
    </citation>
    <scope>NUCLEOTIDE SEQUENCE</scope>
    <source>
        <strain evidence="2">RSA 567</strain>
    </source>
</reference>